<reference evidence="3" key="1">
    <citation type="journal article" date="2018" name="Nat. Microbiol.">
        <title>Leveraging single-cell genomics to expand the fungal tree of life.</title>
        <authorList>
            <person name="Ahrendt S.R."/>
            <person name="Quandt C.A."/>
            <person name="Ciobanu D."/>
            <person name="Clum A."/>
            <person name="Salamov A."/>
            <person name="Andreopoulos B."/>
            <person name="Cheng J.F."/>
            <person name="Woyke T."/>
            <person name="Pelin A."/>
            <person name="Henrissat B."/>
            <person name="Reynolds N.K."/>
            <person name="Benny G.L."/>
            <person name="Smith M.E."/>
            <person name="James T.Y."/>
            <person name="Grigoriev I.V."/>
        </authorList>
    </citation>
    <scope>NUCLEOTIDE SEQUENCE [LARGE SCALE GENOMIC DNA]</scope>
    <source>
        <strain evidence="3">ATCC 52028</strain>
    </source>
</reference>
<feature type="compositionally biased region" description="Low complexity" evidence="1">
    <location>
        <begin position="170"/>
        <end position="183"/>
    </location>
</feature>
<feature type="region of interest" description="Disordered" evidence="1">
    <location>
        <begin position="158"/>
        <end position="184"/>
    </location>
</feature>
<evidence type="ECO:0000313" key="3">
    <source>
        <dbReference type="Proteomes" id="UP000274922"/>
    </source>
</evidence>
<feature type="region of interest" description="Disordered" evidence="1">
    <location>
        <begin position="197"/>
        <end position="227"/>
    </location>
</feature>
<protein>
    <submittedName>
        <fullName evidence="2">Uncharacterized protein</fullName>
    </submittedName>
</protein>
<dbReference type="EMBL" id="ML014140">
    <property type="protein sequence ID" value="RKP02561.1"/>
    <property type="molecule type" value="Genomic_DNA"/>
</dbReference>
<organism evidence="2 3">
    <name type="scientific">Caulochytrium protostelioides</name>
    <dbReference type="NCBI Taxonomy" id="1555241"/>
    <lineage>
        <taxon>Eukaryota</taxon>
        <taxon>Fungi</taxon>
        <taxon>Fungi incertae sedis</taxon>
        <taxon>Chytridiomycota</taxon>
        <taxon>Chytridiomycota incertae sedis</taxon>
        <taxon>Chytridiomycetes</taxon>
        <taxon>Caulochytriales</taxon>
        <taxon>Caulochytriaceae</taxon>
        <taxon>Caulochytrium</taxon>
    </lineage>
</organism>
<dbReference type="AlphaFoldDB" id="A0A4P9XBS5"/>
<accession>A0A4P9XBS5</accession>
<sequence>MSLAVPVPTRSDSYWHPLPPADADPGFPASGRTHASSCPDRLFAHAHLAAAFNPPAAHAYDPADPAAAAAAAAAASAASYGAGHPRSPPPDVFRAAHEPPRSHAAMVAAAAPAPASASHWHVASGANGINGYTDPHARQTYLHDAQVPAAAAYHHQHHGGMMSTTPSPPRQQAYPQHQQQHTPWGGMATGHVSAAAAPLTPSPPTAFPRPAAPSTGGHSGKRKRDQGELHAVRETFAFDEALDQALSANPLAQHLAALGPRFEQAFTLLHPAYTPFCVGLHAQILAAVQDAAHATATEGLLDVPTALTILRRVVDQSALQRTWQAGAKSTCSWASDRTGLNWGLFHALARDVALDVVCSHPDAPPRADIVRLL</sequence>
<evidence type="ECO:0000256" key="1">
    <source>
        <dbReference type="SAM" id="MobiDB-lite"/>
    </source>
</evidence>
<dbReference type="Proteomes" id="UP000274922">
    <property type="component" value="Unassembled WGS sequence"/>
</dbReference>
<proteinExistence type="predicted"/>
<keyword evidence="3" id="KW-1185">Reference proteome</keyword>
<evidence type="ECO:0000313" key="2">
    <source>
        <dbReference type="EMBL" id="RKP02561.1"/>
    </source>
</evidence>
<gene>
    <name evidence="2" type="ORF">CXG81DRAFT_24773</name>
</gene>
<name>A0A4P9XBS5_9FUNG</name>
<feature type="region of interest" description="Disordered" evidence="1">
    <location>
        <begin position="80"/>
        <end position="100"/>
    </location>
</feature>
<feature type="compositionally biased region" description="Pro residues" evidence="1">
    <location>
        <begin position="200"/>
        <end position="211"/>
    </location>
</feature>